<dbReference type="Pfam" id="PF20736">
    <property type="entry name" value="Glyco_hydro127M"/>
    <property type="match status" value="1"/>
</dbReference>
<keyword evidence="1" id="KW-0732">Signal</keyword>
<sequence>MRVTRRAALGLGAALGLAAVAPVAASASVSSPPVRPVALGGVRLLESRYLANQGRTVAYLKFVDLDRLLHTFRLTVGLPSAAEPCGGWEAPDIQLRGHTTGHLLSGLALAAANTGDAELAAKGARLVAALAECQDAAPAAGFTEGYLSAFPESDFVNLEAGKSVWAPYYTIHKILAGLLDQHRLLGTAGALDVARGIARWIDARTAPLSHDAMQKVLHTEFGGMNEALADLYAITRDPLHLALARRFDHEEIFTPLSARQDTLAGRHANTDIAKIVGAAAEYDVTGEQRYRTIATYFWDQVVHHHSYVIGGNANAEFFGPPDQIVSQLGENTCENCNSYNMLKLGRLLFQQDPSRTDYLDHYEWTLLNQLLGEQDPDSPHGFVTYYTGLVPGTERKGKEGVTSDPGTYSSDYGNFTCDHGTGLETHVKYAENIYFTSGDTLYVNLFIPSTVEFHGASVRLETEYPYDETVRLRVDGTGEFALRVRIPAWVSHPRLTVNHTPVAASPGRFATIRRRWRAGDVVELHLPMAPRWLPAPDNPAVRALTYGPLVLAARHGSAVPPVIPTVDPSTLRREPGRAEFSVRAGEQRLRLSPFLDVQHEHYSVYLAAPPDRPAPKTVAVYPLAADLAESTRHWPAAVLAGGAVAGARGIELDGVDGHVRLAPGLPANLTELTVSMWVRADTIVNSARVFDLGFNAQSYLFLTSRTGNGVARCAMKLGGMEAEDFVDAATALPAGVWTHVAVTAGAGLRVYFDGELSGVNPAPLMSPLLLGATQLNYLGRSQNPKHPYLRGAVADFRLYGRALADSEVRALAAGQG</sequence>
<feature type="signal peptide" evidence="1">
    <location>
        <begin position="1"/>
        <end position="27"/>
    </location>
</feature>
<name>A0ABZ1HWP9_9PSEU</name>
<dbReference type="Gene3D" id="2.60.120.200">
    <property type="match status" value="1"/>
</dbReference>
<dbReference type="InterPro" id="IPR013320">
    <property type="entry name" value="ConA-like_dom_sf"/>
</dbReference>
<dbReference type="SUPFAM" id="SSF48208">
    <property type="entry name" value="Six-hairpin glycosidases"/>
    <property type="match status" value="1"/>
</dbReference>
<dbReference type="SUPFAM" id="SSF49899">
    <property type="entry name" value="Concanavalin A-like lectins/glucanases"/>
    <property type="match status" value="1"/>
</dbReference>
<evidence type="ECO:0000259" key="3">
    <source>
        <dbReference type="Pfam" id="PF20736"/>
    </source>
</evidence>
<protein>
    <submittedName>
        <fullName evidence="4">Beta-L-arabinofuranosidase domain-containing protein</fullName>
    </submittedName>
</protein>
<feature type="domain" description="Non-reducing end beta-L-arabinofuranosidase-like GH127 catalytic" evidence="2">
    <location>
        <begin position="42"/>
        <end position="430"/>
    </location>
</feature>
<dbReference type="InterPro" id="IPR008928">
    <property type="entry name" value="6-hairpin_glycosidase_sf"/>
</dbReference>
<reference evidence="4 5" key="1">
    <citation type="journal article" date="2015" name="Int. J. Syst. Evol. Microbiol.">
        <title>Amycolatopsis rhabdoformis sp. nov., an actinomycete isolated from a tropical forest soil.</title>
        <authorList>
            <person name="Souza W.R."/>
            <person name="Silva R.E."/>
            <person name="Goodfellow M."/>
            <person name="Busarakam K."/>
            <person name="Figueiro F.S."/>
            <person name="Ferreira D."/>
            <person name="Rodrigues-Filho E."/>
            <person name="Moraes L.A.B."/>
            <person name="Zucchi T.D."/>
        </authorList>
    </citation>
    <scope>NUCLEOTIDE SEQUENCE [LARGE SCALE GENOMIC DNA]</scope>
    <source>
        <strain evidence="4 5">NCIMB 14900</strain>
    </source>
</reference>
<evidence type="ECO:0000313" key="4">
    <source>
        <dbReference type="EMBL" id="WSE26581.1"/>
    </source>
</evidence>
<evidence type="ECO:0000313" key="5">
    <source>
        <dbReference type="Proteomes" id="UP001330812"/>
    </source>
</evidence>
<dbReference type="RefSeq" id="WP_326565562.1">
    <property type="nucleotide sequence ID" value="NZ_CP142149.1"/>
</dbReference>
<accession>A0ABZ1HWP9</accession>
<dbReference type="InterPro" id="IPR006311">
    <property type="entry name" value="TAT_signal"/>
</dbReference>
<evidence type="ECO:0000259" key="2">
    <source>
        <dbReference type="Pfam" id="PF07944"/>
    </source>
</evidence>
<proteinExistence type="predicted"/>
<feature type="domain" description="Non-reducing end beta-L-arabinofuranosidase-like GH127 middle" evidence="3">
    <location>
        <begin position="440"/>
        <end position="528"/>
    </location>
</feature>
<gene>
    <name evidence="4" type="ORF">VSH64_27275</name>
</gene>
<dbReference type="Pfam" id="PF07944">
    <property type="entry name" value="Beta-AFase-like_GH127_cat"/>
    <property type="match status" value="1"/>
</dbReference>
<organism evidence="4 5">
    <name type="scientific">Amycolatopsis rhabdoformis</name>
    <dbReference type="NCBI Taxonomy" id="1448059"/>
    <lineage>
        <taxon>Bacteria</taxon>
        <taxon>Bacillati</taxon>
        <taxon>Actinomycetota</taxon>
        <taxon>Actinomycetes</taxon>
        <taxon>Pseudonocardiales</taxon>
        <taxon>Pseudonocardiaceae</taxon>
        <taxon>Amycolatopsis</taxon>
    </lineage>
</organism>
<keyword evidence="5" id="KW-1185">Reference proteome</keyword>
<dbReference type="PANTHER" id="PTHR31151">
    <property type="entry name" value="PROLINE-TRNA LIGASE (DUF1680)"/>
    <property type="match status" value="1"/>
</dbReference>
<dbReference type="Pfam" id="PF13385">
    <property type="entry name" value="Laminin_G_3"/>
    <property type="match status" value="1"/>
</dbReference>
<dbReference type="Proteomes" id="UP001330812">
    <property type="component" value="Chromosome"/>
</dbReference>
<dbReference type="PROSITE" id="PS51318">
    <property type="entry name" value="TAT"/>
    <property type="match status" value="1"/>
</dbReference>
<dbReference type="PANTHER" id="PTHR31151:SF0">
    <property type="entry name" value="PROLINE-TRNA LIGASE (DUF1680)"/>
    <property type="match status" value="1"/>
</dbReference>
<feature type="chain" id="PRO_5045741792" evidence="1">
    <location>
        <begin position="28"/>
        <end position="816"/>
    </location>
</feature>
<dbReference type="InterPro" id="IPR012878">
    <property type="entry name" value="Beta-AFase-like_GH127_cat"/>
</dbReference>
<dbReference type="InterPro" id="IPR049046">
    <property type="entry name" value="Beta-AFase-like_GH127_middle"/>
</dbReference>
<dbReference type="EMBL" id="CP142149">
    <property type="protein sequence ID" value="WSE26581.1"/>
    <property type="molecule type" value="Genomic_DNA"/>
</dbReference>
<evidence type="ECO:0000256" key="1">
    <source>
        <dbReference type="SAM" id="SignalP"/>
    </source>
</evidence>